<name>A0ABS0YU87_9BACT</name>
<keyword evidence="2" id="KW-0472">Membrane</keyword>
<dbReference type="InterPro" id="IPR003961">
    <property type="entry name" value="FN3_dom"/>
</dbReference>
<dbReference type="InterPro" id="IPR036116">
    <property type="entry name" value="FN3_sf"/>
</dbReference>
<dbReference type="InterPro" id="IPR036280">
    <property type="entry name" value="Multihaem_cyt_sf"/>
</dbReference>
<feature type="transmembrane region" description="Helical" evidence="2">
    <location>
        <begin position="37"/>
        <end position="57"/>
    </location>
</feature>
<dbReference type="SUPFAM" id="SSF48695">
    <property type="entry name" value="Multiheme cytochromes"/>
    <property type="match status" value="2"/>
</dbReference>
<dbReference type="CDD" id="cd08168">
    <property type="entry name" value="Cytochrom_C3"/>
    <property type="match status" value="1"/>
</dbReference>
<keyword evidence="1" id="KW-0732">Signal</keyword>
<sequence length="2714" mass="274937">MKDLRRSMRVSTTQETVEAASGLGLLRNMSGRTRMNLIGSLVLTLVIAIFCVTAMLMPRNANAWPTKYTSCSASGCHVQIDPDATITTAINGVVGTAVTVAAGGAFEVDWKVTNVTNAASNVGVGVEINLPTGWTLAKGTVNSPAIPGWNAVWDAADGVAAGWATANSYSASGEYPSSPVGYTINYDTSAWDTGTRNAAYDNATAKDLDGIADNMGTDAIVTVPAGTAAGTYTVVVLGVGHDSAKSHVEQAITVTVTSGGGGDTTKPVVSAGFAATTPSLSRTIPVTGFAATDNTGVTGYMITTTSTAPLAGAAGWTGTAPTSYTVATDGSFTLYPWAKDAAGNVSLVYGSPVTVVVDTVKPSVTSTVPTSGATGITPDSTVTLNFSEAVNCATVTTSTVTISPAVTWAKTSCSGSQAVFTPTGQAANTPYTVTAGTGITDSAGNTMASSYPFSYTTATAIVRPDTAISAPLASAVLSTSPAAITGSATAGTNALGSVQVSTNNGSTWSAATGTSAWSFSWTLPAEDYVSHTILVKAVDNAANEDTSPASVTVIVDTVAPAGLANSAPANLATNQALTTSLSSGTATDANVSAAVQYFFELATDSGFTTGVQQSGWQTTKTFAPTLVGGTTYYWHVRAKDAAGNTSAYTTTWSFTTIAPTAPNVPSASQYQADGSTAIAQAGTATSTSVVIKSTVTDVNGDNVTLQVEMITNANTFSGTPNCSSTSVASGSVASATCSGLTDGLAYKWRARTTDGTLSSAWVDFGASNPDFTVTVPNTTPAAPTALAQYQADGTTAIATGGTASSNAVVIGATVDGGNGDPVLLEVDLNNDGIADCASPYVTGPATAQAICNGLADGSYDWRVRAKDSKAVSSAWTAFTGTPDFLVSTGLDFGIDTTPPTDGIASATSGDGYITVSWTAATDSGAGLDPVNTYKLVKSSVSTPADCSAAALYAGNGTSYFDSAVTNGTTYYYRVCALDEATNLSAGVTVSGSPSTIALPDTTITAPAANTVVGTGPVSITGGSSAGANPVASVQVSTNNGTTWAAATGTAPWSFTWAPPTEDYVAHTILAKGVDSLGYADATPAQVVVRVDNVAPANVANATPANLATNVALATSLTSAVATDANTSTAVQYFFELATDNTFTTGVQQSSWQTGTSFAPTLASANSYYWHVRAKDAAGNISNYSTTWSFSTIGQSGPDAPVAAQYQADGTTAIAQGGNATGSTVVVKAPVSDPNGDNVTLQVEMITNGNAFAGAANCSSTAVTSGSVASAACSGLTDGLSYKWRARTTDGTAYSAWVDFGGSDPDFTVALTNAAPAAPTALAQFQADGTTAIASGAAASTNVVVIGTTVDGGNGDSVLLEVDLNNDGIADCASPYVTGPATAQAFCGGLADGSFDWRVRAKDSKGAVSAWTAFTGTPDFTVATGLDFAVDTTAPIDGSASDSSGDGYIKISWTPASDAGAGLDPVNTYKVVKSSVSAPADCSGTALYTGNGTSYFDNAVTNGTTYYYRVCSLDEVGNLSAGATISGSASAIALPDTIMSAPAANAVITTGPASITGTASAGANPLASVQVSTNNGSTWAAATGTTSWSFSWALASEDYVAHTILAKGVDTLGYADATPAQVSVRVDNVAPAGLNNSAPANLATAVALNASLASTTATDGNTSAAVQYFFEIATNSGFTTGVQQSGWQLGTSFTPTLAPATQYFWHVMAKDAAGNTTAYTTTWSFTSGVVAPETVLSAPTAGTVFSTSPAVISGTATAGTNALGSVQVSVNNGTSWNTAIGTGSWSYSWTLPAEDYVAHTILARALDSASNPDATPSSVSVYVDTVAPAGFANSSPANLATAVATTASLSTSMATDANTTAAVQYFFEIATNSGFTAGVQQSAWQTGLSFAPTLTNSTTYYWHVRTKDAAGNISAYSTTTSFTTAAATTTVGQGTGEISLTIPPGGTEIDLDAFTLATQAGTDTVTGVTVTLANGTWAGIASINVTDDTGTTIYGTANPGSNTVAITLTTPITVTTTPTQYVLVINAKTATSMPVPPGATYAVTGTVTAIASSNPKSYGDTASATVTIDNLSPANVTAAGGAAGIASNSLYWTNPADTDFAGIVVLRRAGSAVTDTPVEGVNYLQDNIIGSSTVAYVGSLNNFIDAPLTNGTVYYYKIFALDARGNYSATGVAVGPYTPVRTAWANSPMLHTSTTTGSTKWSANGGWGEPGKKYGAFTCATCHNMTTPNIMRAVTSVATGDGSNWATNSSPTIAVSYLNPATDKGSDTVHATSNRICEVCHSQTAAHRYNNTTAGHNGTVNCTQCHSHNAGFKGSGGSCLLCHNSPRGVRQQVVGATLGSTGDDFVRPSRHIKNTSVKNVDCIICHAEGDTTSTESSVKQVTAHGTSGAPILLRNVDSQGNPGVAGTNYWSWPGRRAGGTTINSTDRDNMDRFCVNCHDADGASTITVNTAGDAITTGTALARKNTPFNPLDGGTPLNVKSQFNSGNAVGSAYASHHNLNIYTKRYTAAYASTYASRGGWTGTSKDGVAVTWDTGLHCSDCHLNESNAHGARNATRMLQDKNGADAAATNTNDGSATFVCYRCHLSTVYNYSNVTVTGKSRIEHSTFDNVPWGPGTYNDHGIVCFNCHMGGGVNTIGGIHGNNRSITTLTAGATKSYRFIYGAELGLNMSEANWATTTAPTCYTASSTWGGACNKHDGSAGTGRIGTPNYARPLQ</sequence>
<dbReference type="SMART" id="SM00060">
    <property type="entry name" value="FN3"/>
    <property type="match status" value="3"/>
</dbReference>
<dbReference type="Pfam" id="PF17957">
    <property type="entry name" value="Big_7"/>
    <property type="match status" value="1"/>
</dbReference>
<evidence type="ECO:0000313" key="5">
    <source>
        <dbReference type="Proteomes" id="UP000641025"/>
    </source>
</evidence>
<dbReference type="PROSITE" id="PS50853">
    <property type="entry name" value="FN3"/>
    <property type="match status" value="2"/>
</dbReference>
<dbReference type="PANTHER" id="PTHR35038">
    <property type="entry name" value="DISSIMILATORY SULFITE REDUCTASE SIRA"/>
    <property type="match status" value="1"/>
</dbReference>
<dbReference type="SUPFAM" id="SSF49265">
    <property type="entry name" value="Fibronectin type III"/>
    <property type="match status" value="2"/>
</dbReference>
<feature type="domain" description="Fibronectin type-III" evidence="3">
    <location>
        <begin position="1433"/>
        <end position="1535"/>
    </location>
</feature>
<dbReference type="InterPro" id="IPR013783">
    <property type="entry name" value="Ig-like_fold"/>
</dbReference>
<evidence type="ECO:0000259" key="3">
    <source>
        <dbReference type="PROSITE" id="PS50853"/>
    </source>
</evidence>
<dbReference type="Proteomes" id="UP000641025">
    <property type="component" value="Unassembled WGS sequence"/>
</dbReference>
<organism evidence="4 5">
    <name type="scientific">Geomonas propionica</name>
    <dbReference type="NCBI Taxonomy" id="2798582"/>
    <lineage>
        <taxon>Bacteria</taxon>
        <taxon>Pseudomonadati</taxon>
        <taxon>Thermodesulfobacteriota</taxon>
        <taxon>Desulfuromonadia</taxon>
        <taxon>Geobacterales</taxon>
        <taxon>Geobacteraceae</taxon>
        <taxon>Geomonas</taxon>
    </lineage>
</organism>
<reference evidence="4 5" key="1">
    <citation type="submission" date="2020-12" db="EMBL/GenBank/DDBJ databases">
        <title>Geomonas sp. Red259, isolated from paddy soil.</title>
        <authorList>
            <person name="Xu Z."/>
            <person name="Zhang Z."/>
            <person name="Masuda Y."/>
            <person name="Itoh H."/>
            <person name="Senoo K."/>
        </authorList>
    </citation>
    <scope>NUCLEOTIDE SEQUENCE [LARGE SCALE GENOMIC DNA]</scope>
    <source>
        <strain evidence="4 5">Red259</strain>
    </source>
</reference>
<gene>
    <name evidence="4" type="ORF">JFN90_15305</name>
</gene>
<dbReference type="Gene3D" id="2.60.40.10">
    <property type="entry name" value="Immunoglobulins"/>
    <property type="match status" value="7"/>
</dbReference>
<dbReference type="SUPFAM" id="SSF81296">
    <property type="entry name" value="E set domains"/>
    <property type="match status" value="4"/>
</dbReference>
<dbReference type="InterPro" id="IPR032812">
    <property type="entry name" value="SbsA_Ig"/>
</dbReference>
<accession>A0ABS0YU87</accession>
<dbReference type="Gene3D" id="2.60.40.650">
    <property type="match status" value="3"/>
</dbReference>
<dbReference type="InterPro" id="IPR051829">
    <property type="entry name" value="Multiheme_Cytochr_ET"/>
</dbReference>
<keyword evidence="2" id="KW-0812">Transmembrane</keyword>
<feature type="domain" description="Fibronectin type-III" evidence="3">
    <location>
        <begin position="898"/>
        <end position="1007"/>
    </location>
</feature>
<dbReference type="InterPro" id="IPR014756">
    <property type="entry name" value="Ig_E-set"/>
</dbReference>
<evidence type="ECO:0000256" key="1">
    <source>
        <dbReference type="ARBA" id="ARBA00022729"/>
    </source>
</evidence>
<dbReference type="InterPro" id="IPR014755">
    <property type="entry name" value="Cu-Rt/internalin_Ig-like"/>
</dbReference>
<keyword evidence="5" id="KW-1185">Reference proteome</keyword>
<evidence type="ECO:0000256" key="2">
    <source>
        <dbReference type="SAM" id="Phobius"/>
    </source>
</evidence>
<dbReference type="Gene3D" id="2.60.40.1220">
    <property type="match status" value="1"/>
</dbReference>
<evidence type="ECO:0000313" key="4">
    <source>
        <dbReference type="EMBL" id="MBJ6801499.1"/>
    </source>
</evidence>
<protein>
    <submittedName>
        <fullName evidence="4">Ig-like domain-containing protein</fullName>
    </submittedName>
</protein>
<keyword evidence="2" id="KW-1133">Transmembrane helix</keyword>
<dbReference type="Pfam" id="PF13205">
    <property type="entry name" value="Big_5"/>
    <property type="match status" value="1"/>
</dbReference>
<comment type="caution">
    <text evidence="4">The sequence shown here is derived from an EMBL/GenBank/DDBJ whole genome shotgun (WGS) entry which is preliminary data.</text>
</comment>
<proteinExistence type="predicted"/>
<dbReference type="EMBL" id="JAEMHK010000012">
    <property type="protein sequence ID" value="MBJ6801499.1"/>
    <property type="molecule type" value="Genomic_DNA"/>
</dbReference>